<dbReference type="EMBL" id="HBUF01219147">
    <property type="protein sequence ID" value="CAG6668595.1"/>
    <property type="molecule type" value="Transcribed_RNA"/>
</dbReference>
<dbReference type="PROSITE" id="PS51915">
    <property type="entry name" value="ZAD"/>
    <property type="match status" value="1"/>
</dbReference>
<dbReference type="InterPro" id="IPR012934">
    <property type="entry name" value="Znf_AD"/>
</dbReference>
<dbReference type="GO" id="GO:0010468">
    <property type="term" value="P:regulation of gene expression"/>
    <property type="evidence" value="ECO:0007669"/>
    <property type="project" value="TreeGrafter"/>
</dbReference>
<proteinExistence type="predicted"/>
<feature type="domain" description="ZAD" evidence="9">
    <location>
        <begin position="110"/>
        <end position="186"/>
    </location>
</feature>
<dbReference type="EMBL" id="HBUF01219149">
    <property type="protein sequence ID" value="CAG6668599.1"/>
    <property type="molecule type" value="Transcribed_RNA"/>
</dbReference>
<organism evidence="10">
    <name type="scientific">Cacopsylla melanoneura</name>
    <dbReference type="NCBI Taxonomy" id="428564"/>
    <lineage>
        <taxon>Eukaryota</taxon>
        <taxon>Metazoa</taxon>
        <taxon>Ecdysozoa</taxon>
        <taxon>Arthropoda</taxon>
        <taxon>Hexapoda</taxon>
        <taxon>Insecta</taxon>
        <taxon>Pterygota</taxon>
        <taxon>Neoptera</taxon>
        <taxon>Paraneoptera</taxon>
        <taxon>Hemiptera</taxon>
        <taxon>Sternorrhyncha</taxon>
        <taxon>Psylloidea</taxon>
        <taxon>Psyllidae</taxon>
        <taxon>Psyllinae</taxon>
        <taxon>Cacopsylla</taxon>
    </lineage>
</organism>
<dbReference type="InterPro" id="IPR013087">
    <property type="entry name" value="Znf_C2H2_type"/>
</dbReference>
<evidence type="ECO:0000259" key="8">
    <source>
        <dbReference type="PROSITE" id="PS50157"/>
    </source>
</evidence>
<keyword evidence="3 5" id="KW-0863">Zinc-finger</keyword>
<dbReference type="InterPro" id="IPR050688">
    <property type="entry name" value="Zinc_finger/UBP_domain"/>
</dbReference>
<feature type="binding site" evidence="6">
    <location>
        <position position="162"/>
    </location>
    <ligand>
        <name>Zn(2+)</name>
        <dbReference type="ChEBI" id="CHEBI:29105"/>
    </ligand>
</feature>
<dbReference type="GO" id="GO:0005634">
    <property type="term" value="C:nucleus"/>
    <property type="evidence" value="ECO:0007669"/>
    <property type="project" value="InterPro"/>
</dbReference>
<reference evidence="10" key="1">
    <citation type="submission" date="2021-05" db="EMBL/GenBank/DDBJ databases">
        <authorList>
            <person name="Alioto T."/>
            <person name="Alioto T."/>
            <person name="Gomez Garrido J."/>
        </authorList>
    </citation>
    <scope>NUCLEOTIDE SEQUENCE</scope>
</reference>
<name>A0A8D8WQA1_9HEMI</name>
<evidence type="ECO:0000256" key="1">
    <source>
        <dbReference type="ARBA" id="ARBA00022723"/>
    </source>
</evidence>
<dbReference type="GO" id="GO:0008270">
    <property type="term" value="F:zinc ion binding"/>
    <property type="evidence" value="ECO:0007669"/>
    <property type="project" value="UniProtKB-UniRule"/>
</dbReference>
<accession>A0A8D8WQA1</accession>
<feature type="compositionally biased region" description="Basic and acidic residues" evidence="7">
    <location>
        <begin position="1"/>
        <end position="26"/>
    </location>
</feature>
<evidence type="ECO:0000259" key="9">
    <source>
        <dbReference type="PROSITE" id="PS51915"/>
    </source>
</evidence>
<dbReference type="SUPFAM" id="SSF57716">
    <property type="entry name" value="Glucocorticoid receptor-like (DNA-binding domain)"/>
    <property type="match status" value="1"/>
</dbReference>
<dbReference type="PANTHER" id="PTHR24403">
    <property type="entry name" value="ZINC FINGER PROTEIN"/>
    <property type="match status" value="1"/>
</dbReference>
<keyword evidence="1 6" id="KW-0479">Metal-binding</keyword>
<evidence type="ECO:0000256" key="7">
    <source>
        <dbReference type="SAM" id="MobiDB-lite"/>
    </source>
</evidence>
<feature type="binding site" evidence="6">
    <location>
        <position position="159"/>
    </location>
    <ligand>
        <name>Zn(2+)</name>
        <dbReference type="ChEBI" id="CHEBI:29105"/>
    </ligand>
</feature>
<feature type="domain" description="C2H2-type" evidence="8">
    <location>
        <begin position="733"/>
        <end position="760"/>
    </location>
</feature>
<dbReference type="SUPFAM" id="SSF57667">
    <property type="entry name" value="beta-beta-alpha zinc fingers"/>
    <property type="match status" value="1"/>
</dbReference>
<evidence type="ECO:0000256" key="2">
    <source>
        <dbReference type="ARBA" id="ARBA00022737"/>
    </source>
</evidence>
<sequence length="814" mass="94630">MTEEIETNRENKSKFHENNIIKKELNSEDSGEDNADTDFQADQTDNIEQTDEIAQSSKADPTKQFIDIFQQPFAMDYYVQNHVQRQDQDFNPNISSLQENENETFVSCRCVCRLCAKTDQTIFMRLFDDTKTMTPIAGKISYLMGNSKVEQDVLPQQICLGCSEMVDSSYIALQQFYMSHQILSDIAAHLIGTMSIPGLFNSKHKDIKLENQSEHIENDIDDFSIENNEDDLIQPAADFSIETDDPDLKQPSAHGSDSPALTGIKKKRIVDKHYLRMLKEPLVELKSCNYCGRIFQSTFNDEFIKSHILVHLCSPSVCYDYDMDINTLDISQHVGTTLCYLCSFCKVPKPSPVALKTHLKSCCSTFANKYNLKIPPQRLYRDRRPNLNKTCHYCKTCKDGTPFKRKEFRVHMKDNHPDLILNCLHCSSIFFEKRPLQAHIKMQHLRNTSTNAVTANEEKLPERSSTKKVQKKKLENTPVMCEYCSMQCMSKSGYANHLKKVHLNPSANPNRKISFRTRDRKQKSLRNGWEWQYCHVCEKTLQFKEGPKGLEFHLLKHKSPNNKVECCNREYEYYCKYKNHIQSHSKSWVCKICGETCASMVLLQDHLTACHTRRTYCEECKYESKSLRNYHHHMQAIHHVINVKCPLCDQVCKTKRELEFHHRQFHWTEFFQPRESDLPEPVICCGKKFLMDANLKRHIAKHRDISCKTCGDWLKSKLALLSHNANHHKKQGVKCVYCDKMYTSSDSLKYHLLKHTHGRQIKCVCGLSFYTESDMRRHQRTKKTPCKGMNVEESEDMKIVVVGADVMDWSDEEV</sequence>
<evidence type="ECO:0000313" key="10">
    <source>
        <dbReference type="EMBL" id="CAG6668597.1"/>
    </source>
</evidence>
<dbReference type="AlphaFoldDB" id="A0A8D8WQA1"/>
<feature type="binding site" evidence="6">
    <location>
        <position position="115"/>
    </location>
    <ligand>
        <name>Zn(2+)</name>
        <dbReference type="ChEBI" id="CHEBI:29105"/>
    </ligand>
</feature>
<dbReference type="InterPro" id="IPR036236">
    <property type="entry name" value="Znf_C2H2_sf"/>
</dbReference>
<dbReference type="SMART" id="SM00355">
    <property type="entry name" value="ZnF_C2H2"/>
    <property type="match status" value="11"/>
</dbReference>
<dbReference type="Gene3D" id="3.30.160.60">
    <property type="entry name" value="Classic Zinc Finger"/>
    <property type="match status" value="1"/>
</dbReference>
<keyword evidence="4 6" id="KW-0862">Zinc</keyword>
<dbReference type="EMBL" id="HBUF01219148">
    <property type="protein sequence ID" value="CAG6668597.1"/>
    <property type="molecule type" value="Transcribed_RNA"/>
</dbReference>
<feature type="binding site" evidence="6">
    <location>
        <position position="112"/>
    </location>
    <ligand>
        <name>Zn(2+)</name>
        <dbReference type="ChEBI" id="CHEBI:29105"/>
    </ligand>
</feature>
<evidence type="ECO:0000256" key="3">
    <source>
        <dbReference type="ARBA" id="ARBA00022771"/>
    </source>
</evidence>
<feature type="region of interest" description="Disordered" evidence="7">
    <location>
        <begin position="1"/>
        <end position="45"/>
    </location>
</feature>
<keyword evidence="2" id="KW-0677">Repeat</keyword>
<feature type="compositionally biased region" description="Acidic residues" evidence="7">
    <location>
        <begin position="27"/>
        <end position="36"/>
    </location>
</feature>
<evidence type="ECO:0000256" key="6">
    <source>
        <dbReference type="PROSITE-ProRule" id="PRU01263"/>
    </source>
</evidence>
<evidence type="ECO:0000256" key="4">
    <source>
        <dbReference type="ARBA" id="ARBA00022833"/>
    </source>
</evidence>
<dbReference type="PANTHER" id="PTHR24403:SF67">
    <property type="entry name" value="FI01116P-RELATED"/>
    <property type="match status" value="1"/>
</dbReference>
<dbReference type="PROSITE" id="PS00028">
    <property type="entry name" value="ZINC_FINGER_C2H2_1"/>
    <property type="match status" value="6"/>
</dbReference>
<dbReference type="PROSITE" id="PS50157">
    <property type="entry name" value="ZINC_FINGER_C2H2_2"/>
    <property type="match status" value="1"/>
</dbReference>
<evidence type="ECO:0000256" key="5">
    <source>
        <dbReference type="PROSITE-ProRule" id="PRU00042"/>
    </source>
</evidence>
<protein>
    <submittedName>
        <fullName evidence="10">Zinc finger protein 26</fullName>
    </submittedName>
</protein>